<sequence length="147" mass="14890">MALTQGRKVQERGGKQHGHPVAANAVIHAGALVVLAAGWAAPGRTGAGADNAAKAADAATLQVVGIAEEAVTGGPANGDARVRTRAGCFLFDNLPTDAVTRADIGKPCFVVDDETVAKTSPNNTRARAGIVDDLEDAGVWVRIGAGR</sequence>
<evidence type="ECO:0000256" key="1">
    <source>
        <dbReference type="SAM" id="Phobius"/>
    </source>
</evidence>
<organism evidence="2 3">
    <name type="scientific">Brevundimonas vesicularis</name>
    <name type="common">Pseudomonas vesicularis</name>
    <dbReference type="NCBI Taxonomy" id="41276"/>
    <lineage>
        <taxon>Bacteria</taxon>
        <taxon>Pseudomonadati</taxon>
        <taxon>Pseudomonadota</taxon>
        <taxon>Alphaproteobacteria</taxon>
        <taxon>Caulobacterales</taxon>
        <taxon>Caulobacteraceae</taxon>
        <taxon>Brevundimonas</taxon>
    </lineage>
</organism>
<evidence type="ECO:0000313" key="2">
    <source>
        <dbReference type="EMBL" id="ASE39350.1"/>
    </source>
</evidence>
<dbReference type="KEGG" id="bvc:CEP68_07455"/>
<dbReference type="RefSeq" id="WP_088582543.1">
    <property type="nucleotide sequence ID" value="NZ_CP022048.2"/>
</dbReference>
<dbReference type="GeneID" id="34015550"/>
<accession>A0A1Z3U870</accession>
<feature type="transmembrane region" description="Helical" evidence="1">
    <location>
        <begin position="21"/>
        <end position="41"/>
    </location>
</feature>
<evidence type="ECO:0000313" key="3">
    <source>
        <dbReference type="Proteomes" id="UP000197050"/>
    </source>
</evidence>
<gene>
    <name evidence="2" type="ORF">CEP68_07455</name>
</gene>
<dbReference type="AlphaFoldDB" id="A0A1Z3U870"/>
<dbReference type="Proteomes" id="UP000197050">
    <property type="component" value="Chromosome"/>
</dbReference>
<name>A0A1Z3U870_BREVE</name>
<protein>
    <submittedName>
        <fullName evidence="2">Uncharacterized protein</fullName>
    </submittedName>
</protein>
<keyword evidence="1" id="KW-0812">Transmembrane</keyword>
<reference evidence="3" key="1">
    <citation type="submission" date="2017-06" db="EMBL/GenBank/DDBJ databases">
        <title>FDA dAtabase for Regulatory Grade micrObial Sequences (FDA-ARGOS): Supporting development and validation of Infectious Disease Dx tests.</title>
        <authorList>
            <person name="Minogue T."/>
            <person name="Wolcott M."/>
            <person name="Wasieloski L."/>
            <person name="Aguilar W."/>
            <person name="Moore D."/>
            <person name="Tallon L."/>
            <person name="Sadzewicz L."/>
            <person name="Sengamalay N."/>
            <person name="Ott S."/>
            <person name="Godinez A."/>
            <person name="Nagaraj S."/>
            <person name="Nadendla S."/>
            <person name="Geyer C."/>
            <person name="Sichtig H."/>
        </authorList>
    </citation>
    <scope>NUCLEOTIDE SEQUENCE [LARGE SCALE GENOMIC DNA]</scope>
    <source>
        <strain evidence="3">FDAARGOS_289</strain>
    </source>
</reference>
<keyword evidence="1" id="KW-1133">Transmembrane helix</keyword>
<proteinExistence type="predicted"/>
<dbReference type="EMBL" id="CP022048">
    <property type="protein sequence ID" value="ASE39350.1"/>
    <property type="molecule type" value="Genomic_DNA"/>
</dbReference>
<keyword evidence="1" id="KW-0472">Membrane</keyword>